<dbReference type="Proteomes" id="UP000627538">
    <property type="component" value="Unassembled WGS sequence"/>
</dbReference>
<dbReference type="SUPFAM" id="SSF55729">
    <property type="entry name" value="Acyl-CoA N-acyltransferases (Nat)"/>
    <property type="match status" value="1"/>
</dbReference>
<protein>
    <submittedName>
        <fullName evidence="2">GNAT family N-acetyltransferase</fullName>
    </submittedName>
</protein>
<proteinExistence type="predicted"/>
<gene>
    <name evidence="2" type="ORF">H8R10_08560</name>
</gene>
<sequence>MREAARAGSGDAGLELGLDNDVIVTSWRQAVERPPSLRHRVITAGERGEIFGFAAVAPAPELGEVAEATPLAERSPDYEIVALEVDPNRRGLGHEDRLLNAVAEAVESQGGQRLCQWAIAGDDWVTRLLADAGFAPAGIARTLSVEAASLTQHLWYTDLETTKG</sequence>
<comment type="caution">
    <text evidence="2">The sequence shown here is derived from an EMBL/GenBank/DDBJ whole genome shotgun (WGS) entry which is preliminary data.</text>
</comment>
<dbReference type="InterPro" id="IPR000182">
    <property type="entry name" value="GNAT_dom"/>
</dbReference>
<dbReference type="Gene3D" id="3.40.630.30">
    <property type="match status" value="1"/>
</dbReference>
<keyword evidence="3" id="KW-1185">Reference proteome</keyword>
<dbReference type="RefSeq" id="WP_191072379.1">
    <property type="nucleotide sequence ID" value="NZ_CP060506.1"/>
</dbReference>
<dbReference type="GO" id="GO:0016747">
    <property type="term" value="F:acyltransferase activity, transferring groups other than amino-acyl groups"/>
    <property type="evidence" value="ECO:0007669"/>
    <property type="project" value="InterPro"/>
</dbReference>
<name>A0A8I0KQR9_9ACTO</name>
<dbReference type="Pfam" id="PF00583">
    <property type="entry name" value="Acetyltransf_1"/>
    <property type="match status" value="1"/>
</dbReference>
<dbReference type="EMBL" id="JACRUO010000003">
    <property type="protein sequence ID" value="MBD3690275.1"/>
    <property type="molecule type" value="Genomic_DNA"/>
</dbReference>
<accession>A0A8I0KQR9</accession>
<evidence type="ECO:0000313" key="2">
    <source>
        <dbReference type="EMBL" id="MBD3690275.1"/>
    </source>
</evidence>
<evidence type="ECO:0000313" key="3">
    <source>
        <dbReference type="Proteomes" id="UP000627538"/>
    </source>
</evidence>
<dbReference type="InterPro" id="IPR016181">
    <property type="entry name" value="Acyl_CoA_acyltransferase"/>
</dbReference>
<reference evidence="2 3" key="1">
    <citation type="submission" date="2020-08" db="EMBL/GenBank/DDBJ databases">
        <title>Winkia gen. nov., sp. nov., isolated from faeces of the Anser albifrons in China.</title>
        <authorList>
            <person name="Liu Q."/>
        </authorList>
    </citation>
    <scope>NUCLEOTIDE SEQUENCE [LARGE SCALE GENOMIC DNA]</scope>
    <source>
        <strain evidence="2 3">C62</strain>
    </source>
</reference>
<evidence type="ECO:0000259" key="1">
    <source>
        <dbReference type="PROSITE" id="PS51186"/>
    </source>
</evidence>
<dbReference type="PROSITE" id="PS51186">
    <property type="entry name" value="GNAT"/>
    <property type="match status" value="1"/>
</dbReference>
<organism evidence="2 3">
    <name type="scientific">Nanchangia anserum</name>
    <dbReference type="NCBI Taxonomy" id="2692125"/>
    <lineage>
        <taxon>Bacteria</taxon>
        <taxon>Bacillati</taxon>
        <taxon>Actinomycetota</taxon>
        <taxon>Actinomycetes</taxon>
        <taxon>Actinomycetales</taxon>
        <taxon>Actinomycetaceae</taxon>
        <taxon>Nanchangia</taxon>
    </lineage>
</organism>
<dbReference type="AlphaFoldDB" id="A0A8I0KQR9"/>
<keyword evidence="2" id="KW-0808">Transferase</keyword>
<feature type="domain" description="N-acetyltransferase" evidence="1">
    <location>
        <begin position="1"/>
        <end position="161"/>
    </location>
</feature>